<keyword evidence="6" id="KW-1185">Reference proteome</keyword>
<dbReference type="EMBL" id="QDDL01000003">
    <property type="protein sequence ID" value="PVZ69753.1"/>
    <property type="molecule type" value="Genomic_DNA"/>
</dbReference>
<dbReference type="PANTHER" id="PTHR43260:SF1">
    <property type="entry name" value="KSDD-LIKE STEROID DEHYDROGENASE RV0785"/>
    <property type="match status" value="1"/>
</dbReference>
<accession>A0A2V1H0Z0</accession>
<proteinExistence type="predicted"/>
<organism evidence="5 6">
    <name type="scientific">Pelagibaculum spongiae</name>
    <dbReference type="NCBI Taxonomy" id="2080658"/>
    <lineage>
        <taxon>Bacteria</taxon>
        <taxon>Pseudomonadati</taxon>
        <taxon>Pseudomonadota</taxon>
        <taxon>Gammaproteobacteria</taxon>
        <taxon>Oceanospirillales</taxon>
        <taxon>Pelagibaculum</taxon>
    </lineage>
</organism>
<dbReference type="PIRSF" id="PIRSF036654">
    <property type="entry name" value="UCP036654"/>
    <property type="match status" value="1"/>
</dbReference>
<gene>
    <name evidence="5" type="ORF">DC094_10675</name>
</gene>
<sequence>MQVTEVSKSEVVIVGSGIAGIVAALELLENDQQCQITMIDRDEAKKMGGLARSAFGGMALIDTPEQQRMKIKDSPDIALKDWLSFAEFSESDYWPRRWAEFYVERSRRDVYDWMKAKGIHFIPAVNWTERGDYTPGNSVPRYHVIWGTSQHLVETLIQKLQNHPQQQRLQMLFRHRLDSLQVQQGKVTGIKGFDEHNQRDFEITCDRVIVATGGINGSLDRVRRVWSDAISPVPRAGKLLNGCHPYCDGRGHDAVTAVGGKVTRLEHMWNYAAGVAHTDPKFSEHGLSLIPPKTALWLDSSGKRIGPKPLITAFDTHDLCKAIAELPDQYSWQLLNLKICEKELAVSGAQHNPNIRDRNILAFIKDILLGNKWLAKEMIDHCPDFITGNNLAELVDNMNQLTGEDKVRLSDVRHAAEAWDHQINLPEKFQNDEQLRRIKHLRQWKGDKLRTCKKQTILDPKAGPLIAIRERIISRKSLGGIQTDLDSQVLNIQGQPIEGLYAVGEAAGFGGGGASGKRSLEGTFLSGCILTARQAAKHIVNSDLSERPINRQVSAEKELAAEI</sequence>
<dbReference type="InterPro" id="IPR014614">
    <property type="entry name" value="KsdD_DH"/>
</dbReference>
<feature type="domain" description="FAD-dependent oxidoreductase 2 FAD-binding" evidence="4">
    <location>
        <begin position="11"/>
        <end position="524"/>
    </location>
</feature>
<dbReference type="Proteomes" id="UP000244906">
    <property type="component" value="Unassembled WGS sequence"/>
</dbReference>
<reference evidence="5 6" key="1">
    <citation type="submission" date="2018-04" db="EMBL/GenBank/DDBJ databases">
        <title>Thalassorhabdus spongiae gen. nov., sp. nov., isolated from a marine sponge in South-West Iceland.</title>
        <authorList>
            <person name="Knobloch S."/>
            <person name="Daussin A."/>
            <person name="Johannsson R."/>
            <person name="Marteinsson V.T."/>
        </authorList>
    </citation>
    <scope>NUCLEOTIDE SEQUENCE [LARGE SCALE GENOMIC DNA]</scope>
    <source>
        <strain evidence="5 6">Hp12</strain>
    </source>
</reference>
<name>A0A2V1H0Z0_9GAMM</name>
<evidence type="ECO:0000313" key="5">
    <source>
        <dbReference type="EMBL" id="PVZ69753.1"/>
    </source>
</evidence>
<dbReference type="SUPFAM" id="SSF51905">
    <property type="entry name" value="FAD/NAD(P)-binding domain"/>
    <property type="match status" value="1"/>
</dbReference>
<keyword evidence="3" id="KW-0560">Oxidoreductase</keyword>
<dbReference type="Gene3D" id="3.50.50.60">
    <property type="entry name" value="FAD/NAD(P)-binding domain"/>
    <property type="match status" value="1"/>
</dbReference>
<keyword evidence="2" id="KW-0285">Flavoprotein</keyword>
<dbReference type="Pfam" id="PF00890">
    <property type="entry name" value="FAD_binding_2"/>
    <property type="match status" value="1"/>
</dbReference>
<dbReference type="PANTHER" id="PTHR43260">
    <property type="entry name" value="3-KETOSTEROID-DELTA-1-DEHYDROGENASE"/>
    <property type="match status" value="1"/>
</dbReference>
<dbReference type="Gene3D" id="3.90.700.10">
    <property type="entry name" value="Succinate dehydrogenase/fumarate reductase flavoprotein, catalytic domain"/>
    <property type="match status" value="1"/>
</dbReference>
<dbReference type="NCBIfam" id="NF009472">
    <property type="entry name" value="PRK12834.1"/>
    <property type="match status" value="1"/>
</dbReference>
<dbReference type="OrthoDB" id="9813348at2"/>
<comment type="caution">
    <text evidence="5">The sequence shown here is derived from an EMBL/GenBank/DDBJ whole genome shotgun (WGS) entry which is preliminary data.</text>
</comment>
<evidence type="ECO:0000256" key="1">
    <source>
        <dbReference type="ARBA" id="ARBA00001974"/>
    </source>
</evidence>
<protein>
    <submittedName>
        <fullName evidence="5">FAD-binding dehydrogenase</fullName>
    </submittedName>
</protein>
<comment type="cofactor">
    <cofactor evidence="1">
        <name>FAD</name>
        <dbReference type="ChEBI" id="CHEBI:57692"/>
    </cofactor>
</comment>
<evidence type="ECO:0000259" key="4">
    <source>
        <dbReference type="Pfam" id="PF00890"/>
    </source>
</evidence>
<dbReference type="InterPro" id="IPR036188">
    <property type="entry name" value="FAD/NAD-bd_sf"/>
</dbReference>
<evidence type="ECO:0000256" key="3">
    <source>
        <dbReference type="ARBA" id="ARBA00023002"/>
    </source>
</evidence>
<dbReference type="InterPro" id="IPR027477">
    <property type="entry name" value="Succ_DH/fumarate_Rdtase_cat_sf"/>
</dbReference>
<dbReference type="GO" id="GO:0016627">
    <property type="term" value="F:oxidoreductase activity, acting on the CH-CH group of donors"/>
    <property type="evidence" value="ECO:0007669"/>
    <property type="project" value="InterPro"/>
</dbReference>
<evidence type="ECO:0000256" key="2">
    <source>
        <dbReference type="ARBA" id="ARBA00022630"/>
    </source>
</evidence>
<dbReference type="AlphaFoldDB" id="A0A2V1H0Z0"/>
<evidence type="ECO:0000313" key="6">
    <source>
        <dbReference type="Proteomes" id="UP000244906"/>
    </source>
</evidence>
<dbReference type="InterPro" id="IPR003953">
    <property type="entry name" value="FAD-dep_OxRdtase_2_FAD-bd"/>
</dbReference>